<dbReference type="InterPro" id="IPR002197">
    <property type="entry name" value="HTH_Fis"/>
</dbReference>
<dbReference type="PRINTS" id="PR01590">
    <property type="entry name" value="HTHFIS"/>
</dbReference>
<dbReference type="Gene3D" id="1.10.10.60">
    <property type="entry name" value="Homeodomain-like"/>
    <property type="match status" value="1"/>
</dbReference>
<dbReference type="Proteomes" id="UP001596422">
    <property type="component" value="Unassembled WGS sequence"/>
</dbReference>
<dbReference type="InterPro" id="IPR058031">
    <property type="entry name" value="AAA_lid_NorR"/>
</dbReference>
<dbReference type="InterPro" id="IPR027417">
    <property type="entry name" value="P-loop_NTPase"/>
</dbReference>
<dbReference type="Pfam" id="PF02954">
    <property type="entry name" value="HTH_8"/>
    <property type="match status" value="1"/>
</dbReference>
<dbReference type="EMBL" id="JBHSWE010000001">
    <property type="protein sequence ID" value="MFC6670761.1"/>
    <property type="molecule type" value="Genomic_DNA"/>
</dbReference>
<dbReference type="SUPFAM" id="SSF46689">
    <property type="entry name" value="Homeodomain-like"/>
    <property type="match status" value="1"/>
</dbReference>
<dbReference type="InterPro" id="IPR009057">
    <property type="entry name" value="Homeodomain-like_sf"/>
</dbReference>
<evidence type="ECO:0000256" key="2">
    <source>
        <dbReference type="ARBA" id="ARBA00022840"/>
    </source>
</evidence>
<keyword evidence="3" id="KW-0805">Transcription regulation</keyword>
<dbReference type="SUPFAM" id="SSF52540">
    <property type="entry name" value="P-loop containing nucleoside triphosphate hydrolases"/>
    <property type="match status" value="1"/>
</dbReference>
<keyword evidence="4" id="KW-0804">Transcription</keyword>
<sequence>MQVPPLRERGRDVLLLAGYLLEASQQRLGIRALRLAAEAKQALLDYNWPGNVRELEHLLSRAALKARSQKPGDTVILQRQHLDLEPLSDTEQSVPALPGREEMPQGMAMKEALDRFQRDLVVRRLDEHNGNMAAAARSLGLNRSNFYRLLQRLDLR</sequence>
<protein>
    <submittedName>
        <fullName evidence="6">Helix-turn-helix domain-containing protein</fullName>
    </submittedName>
</protein>
<keyword evidence="7" id="KW-1185">Reference proteome</keyword>
<keyword evidence="2" id="KW-0067">ATP-binding</keyword>
<accession>A0ABW2A072</accession>
<evidence type="ECO:0000256" key="4">
    <source>
        <dbReference type="ARBA" id="ARBA00023163"/>
    </source>
</evidence>
<dbReference type="InterPro" id="IPR025944">
    <property type="entry name" value="Sigma_54_int_dom_CS"/>
</dbReference>
<evidence type="ECO:0000256" key="1">
    <source>
        <dbReference type="ARBA" id="ARBA00022741"/>
    </source>
</evidence>
<organism evidence="6 7">
    <name type="scientific">Marinobacterium aestuariivivens</name>
    <dbReference type="NCBI Taxonomy" id="1698799"/>
    <lineage>
        <taxon>Bacteria</taxon>
        <taxon>Pseudomonadati</taxon>
        <taxon>Pseudomonadota</taxon>
        <taxon>Gammaproteobacteria</taxon>
        <taxon>Oceanospirillales</taxon>
        <taxon>Oceanospirillaceae</taxon>
        <taxon>Marinobacterium</taxon>
    </lineage>
</organism>
<name>A0ABW2A072_9GAMM</name>
<dbReference type="PROSITE" id="PS50045">
    <property type="entry name" value="SIGMA54_INTERACT_4"/>
    <property type="match status" value="1"/>
</dbReference>
<keyword evidence="1" id="KW-0547">Nucleotide-binding</keyword>
<evidence type="ECO:0000313" key="7">
    <source>
        <dbReference type="Proteomes" id="UP001596422"/>
    </source>
</evidence>
<dbReference type="PANTHER" id="PTHR32071">
    <property type="entry name" value="TRANSCRIPTIONAL REGULATORY PROTEIN"/>
    <property type="match status" value="1"/>
</dbReference>
<gene>
    <name evidence="6" type="ORF">ACFQDL_12285</name>
</gene>
<dbReference type="Gene3D" id="1.10.8.60">
    <property type="match status" value="1"/>
</dbReference>
<evidence type="ECO:0000259" key="5">
    <source>
        <dbReference type="PROSITE" id="PS50045"/>
    </source>
</evidence>
<feature type="domain" description="Sigma-54 factor interaction" evidence="5">
    <location>
        <begin position="1"/>
        <end position="64"/>
    </location>
</feature>
<dbReference type="Pfam" id="PF25601">
    <property type="entry name" value="AAA_lid_14"/>
    <property type="match status" value="1"/>
</dbReference>
<comment type="caution">
    <text evidence="6">The sequence shown here is derived from an EMBL/GenBank/DDBJ whole genome shotgun (WGS) entry which is preliminary data.</text>
</comment>
<reference evidence="7" key="1">
    <citation type="journal article" date="2019" name="Int. J. Syst. Evol. Microbiol.">
        <title>The Global Catalogue of Microorganisms (GCM) 10K type strain sequencing project: providing services to taxonomists for standard genome sequencing and annotation.</title>
        <authorList>
            <consortium name="The Broad Institute Genomics Platform"/>
            <consortium name="The Broad Institute Genome Sequencing Center for Infectious Disease"/>
            <person name="Wu L."/>
            <person name="Ma J."/>
        </authorList>
    </citation>
    <scope>NUCLEOTIDE SEQUENCE [LARGE SCALE GENOMIC DNA]</scope>
    <source>
        <strain evidence="7">NBRC 111756</strain>
    </source>
</reference>
<dbReference type="PROSITE" id="PS00688">
    <property type="entry name" value="SIGMA54_INTERACT_3"/>
    <property type="match status" value="1"/>
</dbReference>
<dbReference type="InterPro" id="IPR002078">
    <property type="entry name" value="Sigma_54_int"/>
</dbReference>
<proteinExistence type="predicted"/>
<dbReference type="PANTHER" id="PTHR32071:SF35">
    <property type="entry name" value="ANAEROBIC NITRIC OXIDE REDUCTASE TRANSCRIPTION REGULATOR NORR"/>
    <property type="match status" value="1"/>
</dbReference>
<evidence type="ECO:0000313" key="6">
    <source>
        <dbReference type="EMBL" id="MFC6670761.1"/>
    </source>
</evidence>
<evidence type="ECO:0000256" key="3">
    <source>
        <dbReference type="ARBA" id="ARBA00023015"/>
    </source>
</evidence>